<dbReference type="EMBL" id="JBIAFJ010000053">
    <property type="protein sequence ID" value="MFE9174399.1"/>
    <property type="molecule type" value="Genomic_DNA"/>
</dbReference>
<keyword evidence="4" id="KW-1185">Reference proteome</keyword>
<evidence type="ECO:0000256" key="2">
    <source>
        <dbReference type="SAM" id="SignalP"/>
    </source>
</evidence>
<gene>
    <name evidence="3" type="ORF">ACFYNZ_34030</name>
</gene>
<evidence type="ECO:0000256" key="1">
    <source>
        <dbReference type="SAM" id="MobiDB-lite"/>
    </source>
</evidence>
<dbReference type="RefSeq" id="WP_073948629.1">
    <property type="nucleotide sequence ID" value="NZ_JBIAFJ010000053.1"/>
</dbReference>
<organism evidence="3 4">
    <name type="scientific">Streptomyces kebangsaanensis</name>
    <dbReference type="NCBI Taxonomy" id="864058"/>
    <lineage>
        <taxon>Bacteria</taxon>
        <taxon>Bacillati</taxon>
        <taxon>Actinomycetota</taxon>
        <taxon>Actinomycetes</taxon>
        <taxon>Kitasatosporales</taxon>
        <taxon>Streptomycetaceae</taxon>
        <taxon>Streptomyces</taxon>
    </lineage>
</organism>
<reference evidence="3 4" key="1">
    <citation type="submission" date="2024-10" db="EMBL/GenBank/DDBJ databases">
        <title>The Natural Products Discovery Center: Release of the First 8490 Sequenced Strains for Exploring Actinobacteria Biosynthetic Diversity.</title>
        <authorList>
            <person name="Kalkreuter E."/>
            <person name="Kautsar S.A."/>
            <person name="Yang D."/>
            <person name="Bader C.D."/>
            <person name="Teijaro C.N."/>
            <person name="Fluegel L."/>
            <person name="Davis C.M."/>
            <person name="Simpson J.R."/>
            <person name="Lauterbach L."/>
            <person name="Steele A.D."/>
            <person name="Gui C."/>
            <person name="Meng S."/>
            <person name="Li G."/>
            <person name="Viehrig K."/>
            <person name="Ye F."/>
            <person name="Su P."/>
            <person name="Kiefer A.F."/>
            <person name="Nichols A."/>
            <person name="Cepeda A.J."/>
            <person name="Yan W."/>
            <person name="Fan B."/>
            <person name="Jiang Y."/>
            <person name="Adhikari A."/>
            <person name="Zheng C.-J."/>
            <person name="Schuster L."/>
            <person name="Cowan T.M."/>
            <person name="Smanski M.J."/>
            <person name="Chevrette M.G."/>
            <person name="De Carvalho L.P.S."/>
            <person name="Shen B."/>
        </authorList>
    </citation>
    <scope>NUCLEOTIDE SEQUENCE [LARGE SCALE GENOMIC DNA]</scope>
    <source>
        <strain evidence="3 4">NPDC007147</strain>
    </source>
</reference>
<feature type="chain" id="PRO_5045380370" evidence="2">
    <location>
        <begin position="28"/>
        <end position="96"/>
    </location>
</feature>
<comment type="caution">
    <text evidence="3">The sequence shown here is derived from an EMBL/GenBank/DDBJ whole genome shotgun (WGS) entry which is preliminary data.</text>
</comment>
<feature type="compositionally biased region" description="Polar residues" evidence="1">
    <location>
        <begin position="63"/>
        <end position="81"/>
    </location>
</feature>
<proteinExistence type="predicted"/>
<keyword evidence="2" id="KW-0732">Signal</keyword>
<accession>A0ABW6L2R5</accession>
<evidence type="ECO:0000313" key="3">
    <source>
        <dbReference type="EMBL" id="MFE9174399.1"/>
    </source>
</evidence>
<evidence type="ECO:0000313" key="4">
    <source>
        <dbReference type="Proteomes" id="UP001601197"/>
    </source>
</evidence>
<protein>
    <submittedName>
        <fullName evidence="3">Uncharacterized protein</fullName>
    </submittedName>
</protein>
<feature type="signal peptide" evidence="2">
    <location>
        <begin position="1"/>
        <end position="27"/>
    </location>
</feature>
<name>A0ABW6L2R5_9ACTN</name>
<dbReference type="Proteomes" id="UP001601197">
    <property type="component" value="Unassembled WGS sequence"/>
</dbReference>
<feature type="region of interest" description="Disordered" evidence="1">
    <location>
        <begin position="57"/>
        <end position="81"/>
    </location>
</feature>
<sequence>MLDSKKIAVAAGVLWSFALIGAGASHAFGHDGFGKCVDDGKGTVRCVQEGDYRFTTDKRGNGHVSSRQTQTCPAPQNSQGSNISCVNKVAIGGKKS</sequence>